<protein>
    <submittedName>
        <fullName evidence="2">Uncharacterized protein</fullName>
    </submittedName>
</protein>
<evidence type="ECO:0000313" key="3">
    <source>
        <dbReference type="Proteomes" id="UP000076722"/>
    </source>
</evidence>
<name>A0A164USL2_9AGAM</name>
<dbReference type="EMBL" id="KV419407">
    <property type="protein sequence ID" value="KZS93498.1"/>
    <property type="molecule type" value="Genomic_DNA"/>
</dbReference>
<proteinExistence type="predicted"/>
<sequence>MSLGDQIRRQVSDVDSHKNVNSALIGGLVGGLSGAALLVFIVVVLWRTRTALRPRIAENVESGSSTKTTITTNY</sequence>
<evidence type="ECO:0000256" key="1">
    <source>
        <dbReference type="SAM" id="Phobius"/>
    </source>
</evidence>
<evidence type="ECO:0000313" key="2">
    <source>
        <dbReference type="EMBL" id="KZS93498.1"/>
    </source>
</evidence>
<gene>
    <name evidence="2" type="ORF">SISNIDRAFT_454698</name>
</gene>
<keyword evidence="1" id="KW-0472">Membrane</keyword>
<organism evidence="2 3">
    <name type="scientific">Sistotremastrum niveocremeum HHB9708</name>
    <dbReference type="NCBI Taxonomy" id="1314777"/>
    <lineage>
        <taxon>Eukaryota</taxon>
        <taxon>Fungi</taxon>
        <taxon>Dikarya</taxon>
        <taxon>Basidiomycota</taxon>
        <taxon>Agaricomycotina</taxon>
        <taxon>Agaricomycetes</taxon>
        <taxon>Sistotremastrales</taxon>
        <taxon>Sistotremastraceae</taxon>
        <taxon>Sertulicium</taxon>
        <taxon>Sertulicium niveocremeum</taxon>
    </lineage>
</organism>
<keyword evidence="3" id="KW-1185">Reference proteome</keyword>
<accession>A0A164USL2</accession>
<dbReference type="Proteomes" id="UP000076722">
    <property type="component" value="Unassembled WGS sequence"/>
</dbReference>
<feature type="transmembrane region" description="Helical" evidence="1">
    <location>
        <begin position="23"/>
        <end position="46"/>
    </location>
</feature>
<keyword evidence="1" id="KW-0812">Transmembrane</keyword>
<dbReference type="AlphaFoldDB" id="A0A164USL2"/>
<reference evidence="2 3" key="1">
    <citation type="journal article" date="2016" name="Mol. Biol. Evol.">
        <title>Comparative Genomics of Early-Diverging Mushroom-Forming Fungi Provides Insights into the Origins of Lignocellulose Decay Capabilities.</title>
        <authorList>
            <person name="Nagy L.G."/>
            <person name="Riley R."/>
            <person name="Tritt A."/>
            <person name="Adam C."/>
            <person name="Daum C."/>
            <person name="Floudas D."/>
            <person name="Sun H."/>
            <person name="Yadav J.S."/>
            <person name="Pangilinan J."/>
            <person name="Larsson K.H."/>
            <person name="Matsuura K."/>
            <person name="Barry K."/>
            <person name="Labutti K."/>
            <person name="Kuo R."/>
            <person name="Ohm R.A."/>
            <person name="Bhattacharya S.S."/>
            <person name="Shirouzu T."/>
            <person name="Yoshinaga Y."/>
            <person name="Martin F.M."/>
            <person name="Grigoriev I.V."/>
            <person name="Hibbett D.S."/>
        </authorList>
    </citation>
    <scope>NUCLEOTIDE SEQUENCE [LARGE SCALE GENOMIC DNA]</scope>
    <source>
        <strain evidence="2 3">HHB9708</strain>
    </source>
</reference>
<keyword evidence="1" id="KW-1133">Transmembrane helix</keyword>